<feature type="region of interest" description="Disordered" evidence="6">
    <location>
        <begin position="803"/>
        <end position="879"/>
    </location>
</feature>
<dbReference type="InterPro" id="IPR046342">
    <property type="entry name" value="CBS_dom_sf"/>
</dbReference>
<evidence type="ECO:0000256" key="2">
    <source>
        <dbReference type="ARBA" id="ARBA00022692"/>
    </source>
</evidence>
<feature type="transmembrane region" description="Helical" evidence="7">
    <location>
        <begin position="197"/>
        <end position="217"/>
    </location>
</feature>
<dbReference type="PANTHER" id="PTHR12064">
    <property type="entry name" value="METAL TRANSPORTER CNNM"/>
    <property type="match status" value="1"/>
</dbReference>
<reference evidence="9 10" key="1">
    <citation type="submission" date="2024-02" db="EMBL/GenBank/DDBJ databases">
        <title>A draft genome for the cacao thread blight pathogen Marasmius crinis-equi.</title>
        <authorList>
            <person name="Cohen S.P."/>
            <person name="Baruah I.K."/>
            <person name="Amoako-Attah I."/>
            <person name="Bukari Y."/>
            <person name="Meinhardt L.W."/>
            <person name="Bailey B.A."/>
        </authorList>
    </citation>
    <scope>NUCLEOTIDE SEQUENCE [LARGE SCALE GENOMIC DNA]</scope>
    <source>
        <strain evidence="9 10">GH-76</strain>
    </source>
</reference>
<keyword evidence="2 5" id="KW-0812">Transmembrane</keyword>
<proteinExistence type="predicted"/>
<dbReference type="SUPFAM" id="SSF54631">
    <property type="entry name" value="CBS-domain pair"/>
    <property type="match status" value="1"/>
</dbReference>
<feature type="region of interest" description="Disordered" evidence="6">
    <location>
        <begin position="779"/>
        <end position="798"/>
    </location>
</feature>
<keyword evidence="3 5" id="KW-1133">Transmembrane helix</keyword>
<dbReference type="EMBL" id="JBAHYK010000158">
    <property type="protein sequence ID" value="KAL0577408.1"/>
    <property type="molecule type" value="Genomic_DNA"/>
</dbReference>
<evidence type="ECO:0000256" key="3">
    <source>
        <dbReference type="ARBA" id="ARBA00022989"/>
    </source>
</evidence>
<feature type="region of interest" description="Disordered" evidence="6">
    <location>
        <begin position="436"/>
        <end position="470"/>
    </location>
</feature>
<evidence type="ECO:0000259" key="8">
    <source>
        <dbReference type="PROSITE" id="PS51846"/>
    </source>
</evidence>
<feature type="domain" description="CNNM transmembrane" evidence="8">
    <location>
        <begin position="108"/>
        <end position="288"/>
    </location>
</feature>
<feature type="transmembrane region" description="Helical" evidence="7">
    <location>
        <begin position="112"/>
        <end position="134"/>
    </location>
</feature>
<dbReference type="PROSITE" id="PS51846">
    <property type="entry name" value="CNNM"/>
    <property type="match status" value="1"/>
</dbReference>
<feature type="region of interest" description="Disordered" evidence="6">
    <location>
        <begin position="652"/>
        <end position="768"/>
    </location>
</feature>
<dbReference type="InterPro" id="IPR044751">
    <property type="entry name" value="Ion_transp-like_CBS"/>
</dbReference>
<dbReference type="CDD" id="cd04590">
    <property type="entry name" value="CBS_pair_CorC_HlyC_assoc"/>
    <property type="match status" value="1"/>
</dbReference>
<feature type="region of interest" description="Disordered" evidence="6">
    <location>
        <begin position="496"/>
        <end position="538"/>
    </location>
</feature>
<organism evidence="9 10">
    <name type="scientific">Marasmius crinis-equi</name>
    <dbReference type="NCBI Taxonomy" id="585013"/>
    <lineage>
        <taxon>Eukaryota</taxon>
        <taxon>Fungi</taxon>
        <taxon>Dikarya</taxon>
        <taxon>Basidiomycota</taxon>
        <taxon>Agaricomycotina</taxon>
        <taxon>Agaricomycetes</taxon>
        <taxon>Agaricomycetidae</taxon>
        <taxon>Agaricales</taxon>
        <taxon>Marasmiineae</taxon>
        <taxon>Marasmiaceae</taxon>
        <taxon>Marasmius</taxon>
    </lineage>
</organism>
<dbReference type="InterPro" id="IPR002550">
    <property type="entry name" value="CNNM"/>
</dbReference>
<name>A0ABR3FQ19_9AGAR</name>
<evidence type="ECO:0000256" key="7">
    <source>
        <dbReference type="SAM" id="Phobius"/>
    </source>
</evidence>
<feature type="compositionally biased region" description="Basic and acidic residues" evidence="6">
    <location>
        <begin position="868"/>
        <end position="879"/>
    </location>
</feature>
<evidence type="ECO:0000313" key="9">
    <source>
        <dbReference type="EMBL" id="KAL0577408.1"/>
    </source>
</evidence>
<evidence type="ECO:0000256" key="4">
    <source>
        <dbReference type="ARBA" id="ARBA00023136"/>
    </source>
</evidence>
<keyword evidence="4 5" id="KW-0472">Membrane</keyword>
<feature type="compositionally biased region" description="Gly residues" evidence="6">
    <location>
        <begin position="828"/>
        <end position="845"/>
    </location>
</feature>
<evidence type="ECO:0000256" key="5">
    <source>
        <dbReference type="PROSITE-ProRule" id="PRU01193"/>
    </source>
</evidence>
<comment type="caution">
    <text evidence="9">The sequence shown here is derived from an EMBL/GenBank/DDBJ whole genome shotgun (WGS) entry which is preliminary data.</text>
</comment>
<evidence type="ECO:0000256" key="6">
    <source>
        <dbReference type="SAM" id="MobiDB-lite"/>
    </source>
</evidence>
<accession>A0ABR3FQ19</accession>
<protein>
    <recommendedName>
        <fullName evidence="8">CNNM transmembrane domain-containing protein</fullName>
    </recommendedName>
</protein>
<keyword evidence="10" id="KW-1185">Reference proteome</keyword>
<feature type="compositionally biased region" description="Polar residues" evidence="6">
    <location>
        <begin position="671"/>
        <end position="698"/>
    </location>
</feature>
<dbReference type="Pfam" id="PF01595">
    <property type="entry name" value="CNNM"/>
    <property type="match status" value="1"/>
</dbReference>
<dbReference type="Proteomes" id="UP001465976">
    <property type="component" value="Unassembled WGS sequence"/>
</dbReference>
<feature type="region of interest" description="Disordered" evidence="6">
    <location>
        <begin position="601"/>
        <end position="640"/>
    </location>
</feature>
<feature type="transmembrane region" description="Helical" evidence="7">
    <location>
        <begin position="238"/>
        <end position="258"/>
    </location>
</feature>
<dbReference type="PANTHER" id="PTHR12064:SF90">
    <property type="entry name" value="CNNM TRANSMEMBRANE DOMAIN-CONTAINING PROTEIN"/>
    <property type="match status" value="1"/>
</dbReference>
<sequence length="879" mass="93954">MEEKTERNYWKRQVKKPEDKREVISDYETAIHIVRAVVALTSCQFSLRRSPQRMIQPSTYSTRSSRLLYTFLSVASHNVSKFLRRSTPDSDHSGLSHFAKREEKFDPHDTKLVVFACLIPALVLLSGLFAGLTLGYMSLDETQLNVLSISGTPLQRKYAQKILPIRKNGHLLLVTLLLANMIVNESLPVISDPVLGGGIQSVVVSTTLIVIFAEIIPQSLFTRHGLYLGAKMAGFTKCLIYGLGIISWPVAKFLELVLGPHHGIIYRRAELKELIAMHSSIGAHGGDLKSDTVTIIGATLDLQEKVVRQAMTPIKDVFMLSIESRLDYELLRKICMTGHSRVPVYEEIEVPIPPPHGSGPRTRTVKKLLGILLVKQCVLLDPKDSVPLRSIPLNKVPTVPQNEPLLGILDKFQEGRSHMAIAASVKNVVKQSLTQRIRQRVGMGDTDSSESSSDEEDNTKHMPLKVRRGRKKVKDIEEALEDGEGDGIVIGDALSDAKESPVSSTVEQTGKENNGKKSRRPSENEDSRTRRASFQLPKAAGMASIAQLEQSMPADAVLAKENAAEFIQGFVDPSVDPLGIITLEDVLEELIGEEIYDEFDQQGAQGDPVPVPPAVQSKGEASPPVEAPATSVPATNQRPALKPLSLKGFNFLRSKSAPPSPRDSVAPPSALTVSQLNDPDSTLPASAQLPPSRTQSHSGEGPIARDTLIQGPPGVGDAPRIPSVILEQPSPIAPTPIQPPLTKTGSSAQVMGASSTPGSRSASPAPSLEAYLLSKRRLASTSGVPGAASAGGGVLPLPSLAVSNVRAPGSSNTAKGTRFKSSPLAGPGEAGGLAAGRAKQGGGAGVDVDIKEGEGGGLEGIDVEDSIPESKDKEGPDKA</sequence>
<comment type="subcellular location">
    <subcellularLocation>
        <location evidence="1">Membrane</location>
        <topology evidence="1">Multi-pass membrane protein</topology>
    </subcellularLocation>
</comment>
<dbReference type="InterPro" id="IPR045095">
    <property type="entry name" value="ACDP"/>
</dbReference>
<dbReference type="Gene3D" id="3.10.580.10">
    <property type="entry name" value="CBS-domain"/>
    <property type="match status" value="2"/>
</dbReference>
<evidence type="ECO:0000313" key="10">
    <source>
        <dbReference type="Proteomes" id="UP001465976"/>
    </source>
</evidence>
<feature type="compositionally biased region" description="Polar residues" evidence="6">
    <location>
        <begin position="741"/>
        <end position="764"/>
    </location>
</feature>
<gene>
    <name evidence="9" type="ORF">V5O48_004573</name>
</gene>
<evidence type="ECO:0000256" key="1">
    <source>
        <dbReference type="ARBA" id="ARBA00004141"/>
    </source>
</evidence>
<feature type="compositionally biased region" description="Basic and acidic residues" evidence="6">
    <location>
        <begin position="509"/>
        <end position="529"/>
    </location>
</feature>